<keyword evidence="1" id="KW-0251">Elongation factor</keyword>
<dbReference type="KEGG" id="aacx:DEACI_2239"/>
<dbReference type="EMBL" id="CDGJ01000037">
    <property type="protein sequence ID" value="CEJ07059.1"/>
    <property type="molecule type" value="Genomic_DNA"/>
</dbReference>
<dbReference type="AlphaFoldDB" id="A0A8S0WG42"/>
<reference evidence="1" key="2">
    <citation type="submission" date="2020-01" db="EMBL/GenBank/DDBJ databases">
        <authorList>
            <person name="Hornung B."/>
        </authorList>
    </citation>
    <scope>NUCLEOTIDE SEQUENCE</scope>
    <source>
        <strain evidence="1">PacBioINE</strain>
    </source>
</reference>
<keyword evidence="1" id="KW-0648">Protein biosynthesis</keyword>
<evidence type="ECO:0000313" key="1">
    <source>
        <dbReference type="EMBL" id="CAA7601572.1"/>
    </source>
</evidence>
<evidence type="ECO:0000313" key="3">
    <source>
        <dbReference type="Proteomes" id="UP001071230"/>
    </source>
</evidence>
<dbReference type="Proteomes" id="UP001071230">
    <property type="component" value="Unassembled WGS sequence"/>
</dbReference>
<evidence type="ECO:0000313" key="2">
    <source>
        <dbReference type="EMBL" id="CEJ07059.1"/>
    </source>
</evidence>
<accession>A0A8S0WG42</accession>
<gene>
    <name evidence="2" type="ORF">DEACI_1515</name>
    <name evidence="1" type="ORF">DEACI_2239</name>
</gene>
<dbReference type="RefSeq" id="WP_240985083.1">
    <property type="nucleotide sequence ID" value="NZ_CDGJ01000037.1"/>
</dbReference>
<dbReference type="Gene3D" id="3.30.70.60">
    <property type="match status" value="1"/>
</dbReference>
<protein>
    <submittedName>
        <fullName evidence="1">Translation elongation factor EF1B/ribosomal protein S6</fullName>
    </submittedName>
</protein>
<keyword evidence="3" id="KW-1185">Reference proteome</keyword>
<name>A0A8S0WG42_9FIRM</name>
<proteinExistence type="predicted"/>
<dbReference type="InterPro" id="IPR014717">
    <property type="entry name" value="Transl_elong_EF1B/ribsomal_bS6"/>
</dbReference>
<dbReference type="GO" id="GO:0003746">
    <property type="term" value="F:translation elongation factor activity"/>
    <property type="evidence" value="ECO:0007669"/>
    <property type="project" value="UniProtKB-KW"/>
</dbReference>
<dbReference type="EMBL" id="LR746496">
    <property type="protein sequence ID" value="CAA7601572.1"/>
    <property type="molecule type" value="Genomic_DNA"/>
</dbReference>
<dbReference type="Proteomes" id="UP000836597">
    <property type="component" value="Chromosome"/>
</dbReference>
<reference evidence="2" key="1">
    <citation type="submission" date="2014-11" db="EMBL/GenBank/DDBJ databases">
        <authorList>
            <person name="Hornung B.V."/>
        </authorList>
    </citation>
    <scope>NUCLEOTIDE SEQUENCE</scope>
    <source>
        <strain evidence="2">INE</strain>
    </source>
</reference>
<sequence length="200" mass="22165">MKNKERFQKIALVVLLAFGLLYSYTNYVVWPEWQHIQELGRQVKARQTEYQRLLELKTRQAAVEQALTAAEAKVRGESSKVPALLDEPRLTVDIYSLAKRDGLSPESLRFYTVQHKGNVQEVKLDFVGSGQTAAVLGFIEDIRQSRDLLAIRGVNLTVDKGLMKIGLTLTAYASGGGTAIRAPFMNAPPGISSVVKMFAP</sequence>
<organism evidence="1">
    <name type="scientific">Acididesulfobacillus acetoxydans</name>
    <dbReference type="NCBI Taxonomy" id="1561005"/>
    <lineage>
        <taxon>Bacteria</taxon>
        <taxon>Bacillati</taxon>
        <taxon>Bacillota</taxon>
        <taxon>Clostridia</taxon>
        <taxon>Eubacteriales</taxon>
        <taxon>Peptococcaceae</taxon>
        <taxon>Acididesulfobacillus</taxon>
    </lineage>
</organism>